<dbReference type="InterPro" id="IPR012337">
    <property type="entry name" value="RNaseH-like_sf"/>
</dbReference>
<dbReference type="Pfam" id="PF03564">
    <property type="entry name" value="DUF1759"/>
    <property type="match status" value="1"/>
</dbReference>
<proteinExistence type="predicted"/>
<dbReference type="SUPFAM" id="SSF57903">
    <property type="entry name" value="FYVE/PHD zinc finger"/>
    <property type="match status" value="1"/>
</dbReference>
<reference evidence="9" key="1">
    <citation type="journal article" date="2015" name="Proc. Natl. Acad. Sci. U.S.A.">
        <title>Genome sequence of the Asian Tiger mosquito, Aedes albopictus, reveals insights into its biology, genetics, and evolution.</title>
        <authorList>
            <person name="Chen X.G."/>
            <person name="Jiang X."/>
            <person name="Gu J."/>
            <person name="Xu M."/>
            <person name="Wu Y."/>
            <person name="Deng Y."/>
            <person name="Zhang C."/>
            <person name="Bonizzoni M."/>
            <person name="Dermauw W."/>
            <person name="Vontas J."/>
            <person name="Armbruster P."/>
            <person name="Huang X."/>
            <person name="Yang Y."/>
            <person name="Zhang H."/>
            <person name="He W."/>
            <person name="Peng H."/>
            <person name="Liu Y."/>
            <person name="Wu K."/>
            <person name="Chen J."/>
            <person name="Lirakis M."/>
            <person name="Topalis P."/>
            <person name="Van Leeuwen T."/>
            <person name="Hall A.B."/>
            <person name="Jiang X."/>
            <person name="Thorpe C."/>
            <person name="Mueller R.L."/>
            <person name="Sun C."/>
            <person name="Waterhouse R.M."/>
            <person name="Yan G."/>
            <person name="Tu Z.J."/>
            <person name="Fang X."/>
            <person name="James A.A."/>
        </authorList>
    </citation>
    <scope>NUCLEOTIDE SEQUENCE [LARGE SCALE GENOMIC DNA]</scope>
    <source>
        <strain evidence="9">Foshan</strain>
    </source>
</reference>
<dbReference type="PROSITE" id="PS50016">
    <property type="entry name" value="ZF_PHD_2"/>
    <property type="match status" value="1"/>
</dbReference>
<dbReference type="PANTHER" id="PTHR47331:SF1">
    <property type="entry name" value="GAG-LIKE PROTEIN"/>
    <property type="match status" value="1"/>
</dbReference>
<evidence type="ECO:0000256" key="3">
    <source>
        <dbReference type="ARBA" id="ARBA00022833"/>
    </source>
</evidence>
<dbReference type="Gene3D" id="3.30.420.10">
    <property type="entry name" value="Ribonuclease H-like superfamily/Ribonuclease H"/>
    <property type="match status" value="1"/>
</dbReference>
<reference evidence="8" key="2">
    <citation type="submission" date="2025-05" db="UniProtKB">
        <authorList>
            <consortium name="EnsemblMetazoa"/>
        </authorList>
    </citation>
    <scope>IDENTIFICATION</scope>
    <source>
        <strain evidence="8">Foshan</strain>
    </source>
</reference>
<keyword evidence="2 4" id="KW-0863">Zinc-finger</keyword>
<dbReference type="EnsemblMetazoa" id="AALFPA23_022058.R32659">
    <property type="protein sequence ID" value="AALFPA23_022058.P32659"/>
    <property type="gene ID" value="AALFPA23_022058"/>
</dbReference>
<sequence length="2114" mass="239213">MSKKASPTGSGLHPAIESGNNLFSAGASGSAPGTQGNPLTNDAVVTEFSNLAIVNNAVREANGSGQSVTSSRGNAAMVTGVPFPPSQVTADGGNSIRIQHMGAKRKVKPSATIANYPVQSVTMVARENANLRVRITRFSHCEMCNERDTSSMVQCDGCDLWYHFSCVEVTSGIADRSWVCPACDKPDVDPRNINETPLHEPPKTAPVDPPVLPVNTRKSTGKASSNRSNQRKVALRLQMLEEQKQLEQKFLEEKYRILDEECVDDETVVSEDYVRSMDMSKVQGWLDDTSKCGEEDSGLVEEDGAPEVQALRQSTYAEFNGPRPTLQGFNPHQRSTPRQPVRFLELPKPLAPVPASESMFYQPSVQLPENTFRQPSSNVVFNVHCHRPGAAVQFYQALDHQSSQQHAGQIPAGYPTRRGPTTAPVNEFQSTADGNRMRQIDPTFRFSRHPECGPRDVEENVCVLNRSQLAARQAVSKELPEFYGNPEDWPLFFSMYNSSTQMCGFSNEENMLRLRKCLKGKALEAVRCRLLHPSNVSSVISTLKMLYGRPEAVVQAAIRKIRSLPSPQVEKLDTVVNFALTVENLVATIEACGIEDFVYNASLKMELVDRLPPALKLDWAKHSRHNPAPNLLDFSGWLYSIAEDASAVMQTSISGGRGRGSKSDGFVNLHSETEIERTRTSHDKQREPPTFQDCVSCKGSCTSVAKCKRFAELSLDAKWAVVRDAKLCRKCLRKHNGSCRQQKPCGVKGCTFLHHPLLHNKLQETEKDRSDRVLVTTTGSCNVHQVQTNEVLFRIVPVLLYGPSKVVQTYAFIDDGSELTLMEDSLAEELGVEGPRTSLCLKWTGGTKRMETDSQIVEVGISSTEKMKKPHRMTNIHTIQSLQLRPQTLILSELLQRFQHLKGLPIASYTNVCPRILIGLDNASLGHALKGREGKPYEPIAVKTRLGWIVYGSFSRAQQDVSYVNVHTIEVCECNSMSDDNLHAAVKDYFALDSLGIAKPSKILQSTEDERAIDILETQTNQKERRYESGLLWKYDDVRFPNSKGMAYRRWQCLDRRMQRDKTFSDTVRTKMADYMSKGYVRRLTDDEINARQSREWYLPIFPVINPNKPGKVRLVWDAAAAAYGVSLNSLLLKGPDLLTSLLTVLLQFRQFRIAVCGDIREMYLQILLKQDVRLCFFWKDSDEDDNPSVYTMLVLPFGVSCAPSIAQYVKNTNAKRFAEEHPTAVHAIVDQHYVDDMLVSVEGEQEAIDLAKNVRSIHAEAGFEMRNWISNCPRVLEALEEQQTEEKDLNITEGLTTEKVLGMWWNTSIDCFVFKISPRYDPELMSGQRRPTKREVLRTLMMIFDPLGLIGHFLMFLKTVLQEIWRTSVGWDEVIEEKQFEMWMQWLNVLPDVAKVEIPRCYRTSTSIESLNEVQLHVFVDASEKGFAAVAYLRFQEGHTIETALVGSKTRVAPIKFLSIPRSELQACVIGVRFANSIIQSLTVKVNRRYFWTDSSDVISWIQSDHRRYSQFVAFRISEILEASDVGEWQWIQTKQNVADEGTKWARVPDMSKTSRWLNGPDFLRKVEAEWPVKRQTAGATLEELRPHLLVHTVMPEPVINTEKFSKWTELLRSMAYVFRFTRNARISKQDRSFGPLTTEELSLSENYFYRLAQRSAYADEVAVLLDRRTTKTSKLISKSSSIYHLCPFLGKDDLLRVRGRTAACPFITQEAINPIILPKAHHVTALVVSHYHNKYHHQNHNVTINELRQKYSIPQLKAMYNKIRRDCQRCKNDCAQPQPPAMGDLPLSRLAAYARPFTYMGVDYFGPYVINLGRRLEKRWVLLATCLTTRAIHLQIVHTMTTDSCIMALRNVMARRGVPCVIYSDHGTNFQGASKELEEAMENLDKERFQAEFTTSHTSWRFIPPASPHMGGAWERLVRIVKQNLVKLKPSRTMSHEVLENLLTEIENVVNSRPMTHLPLDDDQSPVLTPNHFLLGSSNGLRSWVPFTDSTEVLKNFWKLSQALANQFWKQWLRDYLPYITRRTKWFTNVDPIGINDLVIIVDPNLPRNTWPKGRVIGVKQGPDHQVRSATVQTSRGIYERPAVKLAVLDVGVRSNAAQDDRIPRGSVGCAT</sequence>
<dbReference type="Gene3D" id="3.30.40.10">
    <property type="entry name" value="Zinc/RING finger domain, C3HC4 (zinc finger)"/>
    <property type="match status" value="1"/>
</dbReference>
<protein>
    <submittedName>
        <fullName evidence="8">Uncharacterized protein</fullName>
    </submittedName>
</protein>
<evidence type="ECO:0000259" key="7">
    <source>
        <dbReference type="PROSITE" id="PS50994"/>
    </source>
</evidence>
<feature type="domain" description="Integrase catalytic" evidence="7">
    <location>
        <begin position="1794"/>
        <end position="1980"/>
    </location>
</feature>
<feature type="compositionally biased region" description="Polar residues" evidence="5">
    <location>
        <begin position="31"/>
        <end position="40"/>
    </location>
</feature>
<dbReference type="InterPro" id="IPR001965">
    <property type="entry name" value="Znf_PHD"/>
</dbReference>
<dbReference type="CDD" id="cd15489">
    <property type="entry name" value="PHD_SF"/>
    <property type="match status" value="1"/>
</dbReference>
<evidence type="ECO:0000313" key="8">
    <source>
        <dbReference type="EnsemblMetazoa" id="AALFPA23_022058.P32659"/>
    </source>
</evidence>
<keyword evidence="9" id="KW-1185">Reference proteome</keyword>
<dbReference type="SMART" id="SM00249">
    <property type="entry name" value="PHD"/>
    <property type="match status" value="1"/>
</dbReference>
<name>A0ABM1ZVI2_AEDAL</name>
<dbReference type="InterPro" id="IPR001584">
    <property type="entry name" value="Integrase_cat-core"/>
</dbReference>
<feature type="compositionally biased region" description="Polar residues" evidence="5">
    <location>
        <begin position="216"/>
        <end position="228"/>
    </location>
</feature>
<dbReference type="InterPro" id="IPR043128">
    <property type="entry name" value="Rev_trsase/Diguanyl_cyclase"/>
</dbReference>
<evidence type="ECO:0000256" key="5">
    <source>
        <dbReference type="SAM" id="MobiDB-lite"/>
    </source>
</evidence>
<dbReference type="Gene3D" id="3.30.70.270">
    <property type="match status" value="1"/>
</dbReference>
<feature type="region of interest" description="Disordered" evidence="5">
    <location>
        <begin position="192"/>
        <end position="231"/>
    </location>
</feature>
<dbReference type="SUPFAM" id="SSF56672">
    <property type="entry name" value="DNA/RNA polymerases"/>
    <property type="match status" value="1"/>
</dbReference>
<evidence type="ECO:0000256" key="2">
    <source>
        <dbReference type="ARBA" id="ARBA00022771"/>
    </source>
</evidence>
<dbReference type="InterPro" id="IPR036397">
    <property type="entry name" value="RNaseH_sf"/>
</dbReference>
<dbReference type="PANTHER" id="PTHR47331">
    <property type="entry name" value="PHD-TYPE DOMAIN-CONTAINING PROTEIN"/>
    <property type="match status" value="1"/>
</dbReference>
<dbReference type="Pfam" id="PF00628">
    <property type="entry name" value="PHD"/>
    <property type="match status" value="1"/>
</dbReference>
<feature type="region of interest" description="Disordered" evidence="5">
    <location>
        <begin position="1"/>
        <end position="41"/>
    </location>
</feature>
<keyword evidence="3" id="KW-0862">Zinc</keyword>
<dbReference type="GeneID" id="134290311"/>
<dbReference type="InterPro" id="IPR043502">
    <property type="entry name" value="DNA/RNA_pol_sf"/>
</dbReference>
<feature type="compositionally biased region" description="Pro residues" evidence="5">
    <location>
        <begin position="203"/>
        <end position="212"/>
    </location>
</feature>
<dbReference type="InterPro" id="IPR000477">
    <property type="entry name" value="RT_dom"/>
</dbReference>
<dbReference type="Pfam" id="PF05380">
    <property type="entry name" value="Peptidase_A17"/>
    <property type="match status" value="1"/>
</dbReference>
<evidence type="ECO:0000313" key="9">
    <source>
        <dbReference type="Proteomes" id="UP000069940"/>
    </source>
</evidence>
<dbReference type="InterPro" id="IPR008042">
    <property type="entry name" value="Retrotrans_Pao"/>
</dbReference>
<evidence type="ECO:0000259" key="6">
    <source>
        <dbReference type="PROSITE" id="PS50016"/>
    </source>
</evidence>
<dbReference type="Pfam" id="PF18701">
    <property type="entry name" value="DUF5641"/>
    <property type="match status" value="1"/>
</dbReference>
<dbReference type="InterPro" id="IPR013083">
    <property type="entry name" value="Znf_RING/FYVE/PHD"/>
</dbReference>
<dbReference type="Pfam" id="PF00078">
    <property type="entry name" value="RVT_1"/>
    <property type="match status" value="1"/>
</dbReference>
<organism evidence="8 9">
    <name type="scientific">Aedes albopictus</name>
    <name type="common">Asian tiger mosquito</name>
    <name type="synonym">Stegomyia albopicta</name>
    <dbReference type="NCBI Taxonomy" id="7160"/>
    <lineage>
        <taxon>Eukaryota</taxon>
        <taxon>Metazoa</taxon>
        <taxon>Ecdysozoa</taxon>
        <taxon>Arthropoda</taxon>
        <taxon>Hexapoda</taxon>
        <taxon>Insecta</taxon>
        <taxon>Pterygota</taxon>
        <taxon>Neoptera</taxon>
        <taxon>Endopterygota</taxon>
        <taxon>Diptera</taxon>
        <taxon>Nematocera</taxon>
        <taxon>Culicoidea</taxon>
        <taxon>Culicidae</taxon>
        <taxon>Culicinae</taxon>
        <taxon>Aedini</taxon>
        <taxon>Aedes</taxon>
        <taxon>Stegomyia</taxon>
    </lineage>
</organism>
<dbReference type="InterPro" id="IPR019787">
    <property type="entry name" value="Znf_PHD-finger"/>
</dbReference>
<dbReference type="Gene3D" id="3.10.10.10">
    <property type="entry name" value="HIV Type 1 Reverse Transcriptase, subunit A, domain 1"/>
    <property type="match status" value="1"/>
</dbReference>
<evidence type="ECO:0000256" key="4">
    <source>
        <dbReference type="PROSITE-ProRule" id="PRU00146"/>
    </source>
</evidence>
<dbReference type="Proteomes" id="UP000069940">
    <property type="component" value="Unassembled WGS sequence"/>
</dbReference>
<feature type="compositionally biased region" description="Basic and acidic residues" evidence="5">
    <location>
        <begin position="192"/>
        <end position="202"/>
    </location>
</feature>
<evidence type="ECO:0000256" key="1">
    <source>
        <dbReference type="ARBA" id="ARBA00022723"/>
    </source>
</evidence>
<keyword evidence="1" id="KW-0479">Metal-binding</keyword>
<dbReference type="RefSeq" id="XP_062713404.1">
    <property type="nucleotide sequence ID" value="XM_062857420.1"/>
</dbReference>
<dbReference type="InterPro" id="IPR040676">
    <property type="entry name" value="DUF5641"/>
</dbReference>
<accession>A0ABM1ZVI2</accession>
<dbReference type="PROSITE" id="PS01359">
    <property type="entry name" value="ZF_PHD_1"/>
    <property type="match status" value="1"/>
</dbReference>
<dbReference type="SUPFAM" id="SSF53098">
    <property type="entry name" value="Ribonuclease H-like"/>
    <property type="match status" value="1"/>
</dbReference>
<dbReference type="InterPro" id="IPR005312">
    <property type="entry name" value="DUF1759"/>
</dbReference>
<dbReference type="InterPro" id="IPR011011">
    <property type="entry name" value="Znf_FYVE_PHD"/>
</dbReference>
<dbReference type="PROSITE" id="PS50994">
    <property type="entry name" value="INTEGRASE"/>
    <property type="match status" value="1"/>
</dbReference>
<feature type="domain" description="PHD-type" evidence="6">
    <location>
        <begin position="138"/>
        <end position="186"/>
    </location>
</feature>
<dbReference type="InterPro" id="IPR019786">
    <property type="entry name" value="Zinc_finger_PHD-type_CS"/>
</dbReference>